<dbReference type="EMBL" id="JBELOE010000265">
    <property type="protein sequence ID" value="MER2493367.1"/>
    <property type="molecule type" value="Genomic_DNA"/>
</dbReference>
<organism evidence="1 2">
    <name type="scientific">Catenovulum sediminis</name>
    <dbReference type="NCBI Taxonomy" id="1740262"/>
    <lineage>
        <taxon>Bacteria</taxon>
        <taxon>Pseudomonadati</taxon>
        <taxon>Pseudomonadota</taxon>
        <taxon>Gammaproteobacteria</taxon>
        <taxon>Alteromonadales</taxon>
        <taxon>Alteromonadaceae</taxon>
        <taxon>Catenovulum</taxon>
    </lineage>
</organism>
<evidence type="ECO:0008006" key="3">
    <source>
        <dbReference type="Google" id="ProtNLM"/>
    </source>
</evidence>
<keyword evidence="2" id="KW-1185">Reference proteome</keyword>
<reference evidence="1 2" key="1">
    <citation type="submission" date="2024-06" db="EMBL/GenBank/DDBJ databases">
        <authorList>
            <person name="Chen R.Y."/>
        </authorList>
    </citation>
    <scope>NUCLEOTIDE SEQUENCE [LARGE SCALE GENOMIC DNA]</scope>
    <source>
        <strain evidence="1 2">D2</strain>
    </source>
</reference>
<name>A0ABV1RKA2_9ALTE</name>
<evidence type="ECO:0000313" key="1">
    <source>
        <dbReference type="EMBL" id="MER2493367.1"/>
    </source>
</evidence>
<comment type="caution">
    <text evidence="1">The sequence shown here is derived from an EMBL/GenBank/DDBJ whole genome shotgun (WGS) entry which is preliminary data.</text>
</comment>
<sequence>MIEKSIRDFLISKPELLNVATGGVYLDRNHSASDNYIQIDVTFNNFEYSNHGEQSQIDSDLQITCFSSDKATVKNMEKELKKAINLASFKDEYASVQSIYKQSSIPDYEDDTRLYSETCNYLLYYNEV</sequence>
<gene>
    <name evidence="1" type="ORF">ABS311_15935</name>
</gene>
<protein>
    <recommendedName>
        <fullName evidence="3">Minor capsid protein</fullName>
    </recommendedName>
</protein>
<dbReference type="Proteomes" id="UP001467690">
    <property type="component" value="Unassembled WGS sequence"/>
</dbReference>
<accession>A0ABV1RKA2</accession>
<dbReference type="RefSeq" id="WP_143872517.1">
    <property type="nucleotide sequence ID" value="NZ_CP041660.1"/>
</dbReference>
<evidence type="ECO:0000313" key="2">
    <source>
        <dbReference type="Proteomes" id="UP001467690"/>
    </source>
</evidence>
<proteinExistence type="predicted"/>